<dbReference type="InterPro" id="IPR000150">
    <property type="entry name" value="Cof"/>
</dbReference>
<protein>
    <submittedName>
        <fullName evidence="1">Cof-type HAD-IIB family hydrolase</fullName>
        <ecNumber evidence="1">3.1.3.-</ecNumber>
    </submittedName>
</protein>
<dbReference type="NCBIfam" id="TIGR00099">
    <property type="entry name" value="Cof-subfamily"/>
    <property type="match status" value="1"/>
</dbReference>
<dbReference type="PANTHER" id="PTHR10000">
    <property type="entry name" value="PHOSPHOSERINE PHOSPHATASE"/>
    <property type="match status" value="1"/>
</dbReference>
<name>A0ABW2RFD1_9BACL</name>
<dbReference type="GO" id="GO:0016787">
    <property type="term" value="F:hydrolase activity"/>
    <property type="evidence" value="ECO:0007669"/>
    <property type="project" value="UniProtKB-KW"/>
</dbReference>
<dbReference type="SFLD" id="SFLDG01140">
    <property type="entry name" value="C2.B:_Phosphomannomutase_and_P"/>
    <property type="match status" value="1"/>
</dbReference>
<reference evidence="2" key="1">
    <citation type="journal article" date="2019" name="Int. J. Syst. Evol. Microbiol.">
        <title>The Global Catalogue of Microorganisms (GCM) 10K type strain sequencing project: providing services to taxonomists for standard genome sequencing and annotation.</title>
        <authorList>
            <consortium name="The Broad Institute Genomics Platform"/>
            <consortium name="The Broad Institute Genome Sequencing Center for Infectious Disease"/>
            <person name="Wu L."/>
            <person name="Ma J."/>
        </authorList>
    </citation>
    <scope>NUCLEOTIDE SEQUENCE [LARGE SCALE GENOMIC DNA]</scope>
    <source>
        <strain evidence="2">CGMCC 1.12942</strain>
    </source>
</reference>
<dbReference type="EC" id="3.1.3.-" evidence="1"/>
<dbReference type="InterPro" id="IPR036412">
    <property type="entry name" value="HAD-like_sf"/>
</dbReference>
<evidence type="ECO:0000313" key="1">
    <source>
        <dbReference type="EMBL" id="MFC7439615.1"/>
    </source>
</evidence>
<keyword evidence="2" id="KW-1185">Reference proteome</keyword>
<sequence length="268" mass="30278">MNQPHLIVIDLDGTTLKGDKTISARTKQTLKRAMDAGHKVCIATGRPYQLSKEYYEELNLDTPLINFNGAFVHHPRDPHFGSYHSPLPLPTVKQVIATCEAFHVRHIMVEVLDNVYIREQDGILENSFIASERFVHKGDLHQMLNEEPTSILIQPQDENLDELFAHLQNAHAEVIEQRKWGAPWNIIEIVRHGINKWIGVQRIAAYYGIPQERIFAFGDEDNDLEMIQHAGRGIAMGNAIASLKEVADSVTTSNDEDGIAVYLENVLL</sequence>
<accession>A0ABW2RFD1</accession>
<dbReference type="Gene3D" id="3.30.1240.10">
    <property type="match status" value="1"/>
</dbReference>
<dbReference type="CDD" id="cd07516">
    <property type="entry name" value="HAD_Pase"/>
    <property type="match status" value="1"/>
</dbReference>
<dbReference type="NCBIfam" id="TIGR01484">
    <property type="entry name" value="HAD-SF-IIB"/>
    <property type="match status" value="1"/>
</dbReference>
<dbReference type="PANTHER" id="PTHR10000:SF23">
    <property type="entry name" value="5-AMINO-6-(5-PHOSPHO-D-RIBITYLAMINO)URACIL PHOSPHATASE YITU"/>
    <property type="match status" value="1"/>
</dbReference>
<dbReference type="SUPFAM" id="SSF56784">
    <property type="entry name" value="HAD-like"/>
    <property type="match status" value="1"/>
</dbReference>
<dbReference type="Pfam" id="PF08282">
    <property type="entry name" value="Hydrolase_3"/>
    <property type="match status" value="1"/>
</dbReference>
<gene>
    <name evidence="1" type="ORF">ACFQNG_00305</name>
</gene>
<keyword evidence="1" id="KW-0378">Hydrolase</keyword>
<dbReference type="InterPro" id="IPR023214">
    <property type="entry name" value="HAD_sf"/>
</dbReference>
<dbReference type="EMBL" id="JBHTBW010000002">
    <property type="protein sequence ID" value="MFC7439615.1"/>
    <property type="molecule type" value="Genomic_DNA"/>
</dbReference>
<dbReference type="InterPro" id="IPR006379">
    <property type="entry name" value="HAD-SF_hydro_IIB"/>
</dbReference>
<dbReference type="SFLD" id="SFLDS00003">
    <property type="entry name" value="Haloacid_Dehalogenase"/>
    <property type="match status" value="1"/>
</dbReference>
<organism evidence="1 2">
    <name type="scientific">Laceyella putida</name>
    <dbReference type="NCBI Taxonomy" id="110101"/>
    <lineage>
        <taxon>Bacteria</taxon>
        <taxon>Bacillati</taxon>
        <taxon>Bacillota</taxon>
        <taxon>Bacilli</taxon>
        <taxon>Bacillales</taxon>
        <taxon>Thermoactinomycetaceae</taxon>
        <taxon>Laceyella</taxon>
    </lineage>
</organism>
<dbReference type="Gene3D" id="3.40.50.1000">
    <property type="entry name" value="HAD superfamily/HAD-like"/>
    <property type="match status" value="1"/>
</dbReference>
<dbReference type="RefSeq" id="WP_379862799.1">
    <property type="nucleotide sequence ID" value="NZ_JBHTBW010000002.1"/>
</dbReference>
<proteinExistence type="predicted"/>
<dbReference type="Proteomes" id="UP001596500">
    <property type="component" value="Unassembled WGS sequence"/>
</dbReference>
<evidence type="ECO:0000313" key="2">
    <source>
        <dbReference type="Proteomes" id="UP001596500"/>
    </source>
</evidence>
<comment type="caution">
    <text evidence="1">The sequence shown here is derived from an EMBL/GenBank/DDBJ whole genome shotgun (WGS) entry which is preliminary data.</text>
</comment>